<evidence type="ECO:0000313" key="2">
    <source>
        <dbReference type="Proteomes" id="UP000266841"/>
    </source>
</evidence>
<comment type="caution">
    <text evidence="1">The sequence shown here is derived from an EMBL/GenBank/DDBJ whole genome shotgun (WGS) entry which is preliminary data.</text>
</comment>
<keyword evidence="2" id="KW-1185">Reference proteome</keyword>
<organism evidence="1 2">
    <name type="scientific">Thalassiosira oceanica</name>
    <name type="common">Marine diatom</name>
    <dbReference type="NCBI Taxonomy" id="159749"/>
    <lineage>
        <taxon>Eukaryota</taxon>
        <taxon>Sar</taxon>
        <taxon>Stramenopiles</taxon>
        <taxon>Ochrophyta</taxon>
        <taxon>Bacillariophyta</taxon>
        <taxon>Coscinodiscophyceae</taxon>
        <taxon>Thalassiosirophycidae</taxon>
        <taxon>Thalassiosirales</taxon>
        <taxon>Thalassiosiraceae</taxon>
        <taxon>Thalassiosira</taxon>
    </lineage>
</organism>
<proteinExistence type="predicted"/>
<gene>
    <name evidence="1" type="ORF">THAOC_24042</name>
</gene>
<feature type="non-terminal residue" evidence="1">
    <location>
        <position position="80"/>
    </location>
</feature>
<dbReference type="AlphaFoldDB" id="K0RUN9"/>
<reference evidence="1 2" key="1">
    <citation type="journal article" date="2012" name="Genome Biol.">
        <title>Genome and low-iron response of an oceanic diatom adapted to chronic iron limitation.</title>
        <authorList>
            <person name="Lommer M."/>
            <person name="Specht M."/>
            <person name="Roy A.S."/>
            <person name="Kraemer L."/>
            <person name="Andreson R."/>
            <person name="Gutowska M.A."/>
            <person name="Wolf J."/>
            <person name="Bergner S.V."/>
            <person name="Schilhabel M.B."/>
            <person name="Klostermeier U.C."/>
            <person name="Beiko R.G."/>
            <person name="Rosenstiel P."/>
            <person name="Hippler M."/>
            <person name="Laroche J."/>
        </authorList>
    </citation>
    <scope>NUCLEOTIDE SEQUENCE [LARGE SCALE GENOMIC DNA]</scope>
    <source>
        <strain evidence="1 2">CCMP1005</strain>
    </source>
</reference>
<evidence type="ECO:0000313" key="1">
    <source>
        <dbReference type="EMBL" id="EJK56129.1"/>
    </source>
</evidence>
<dbReference type="EMBL" id="AGNL01032355">
    <property type="protein sequence ID" value="EJK56129.1"/>
    <property type="molecule type" value="Genomic_DNA"/>
</dbReference>
<protein>
    <submittedName>
        <fullName evidence="1">Uncharacterized protein</fullName>
    </submittedName>
</protein>
<accession>K0RUN9</accession>
<sequence length="80" mass="8979">MTKAAAIWFYRQRCPYSQPQMKPRVREFAAESSGATLDAQELLSMFPCQVLRRGLPEGPPQAAQEGLQAALEAELKDERL</sequence>
<dbReference type="Proteomes" id="UP000266841">
    <property type="component" value="Unassembled WGS sequence"/>
</dbReference>
<name>K0RUN9_THAOC</name>